<sequence>MATASALGITLMAAPASAAQQCNYKPEYNACLSLTPTDSGHYLVHIGIDLRKLTQPEAQAIILAAPYRNPFRTWLYAGDKVQDDIIAGVSTIRVWASETGLSAEFERVVTKSSLNEDPWPGEFDEVYGSIDYRDPRTGATRTFNTPEIAGLF</sequence>
<dbReference type="Proteomes" id="UP000331127">
    <property type="component" value="Unassembled WGS sequence"/>
</dbReference>
<protein>
    <submittedName>
        <fullName evidence="2">Uncharacterized protein</fullName>
    </submittedName>
</protein>
<dbReference type="AlphaFoldDB" id="A0A5M3WX49"/>
<accession>A0A5M3WX49</accession>
<reference evidence="2 3" key="1">
    <citation type="submission" date="2019-10" db="EMBL/GenBank/DDBJ databases">
        <title>Whole genome shotgun sequence of Acrocarpospora macrocephala NBRC 16266.</title>
        <authorList>
            <person name="Ichikawa N."/>
            <person name="Kimura A."/>
            <person name="Kitahashi Y."/>
            <person name="Komaki H."/>
            <person name="Oguchi A."/>
        </authorList>
    </citation>
    <scope>NUCLEOTIDE SEQUENCE [LARGE SCALE GENOMIC DNA]</scope>
    <source>
        <strain evidence="2 3">NBRC 16266</strain>
    </source>
</reference>
<keyword evidence="3" id="KW-1185">Reference proteome</keyword>
<comment type="caution">
    <text evidence="2">The sequence shown here is derived from an EMBL/GenBank/DDBJ whole genome shotgun (WGS) entry which is preliminary data.</text>
</comment>
<gene>
    <name evidence="2" type="ORF">Amac_061060</name>
</gene>
<keyword evidence="1" id="KW-0732">Signal</keyword>
<evidence type="ECO:0000313" key="2">
    <source>
        <dbReference type="EMBL" id="GES12509.1"/>
    </source>
</evidence>
<proteinExistence type="predicted"/>
<feature type="signal peptide" evidence="1">
    <location>
        <begin position="1"/>
        <end position="18"/>
    </location>
</feature>
<evidence type="ECO:0000313" key="3">
    <source>
        <dbReference type="Proteomes" id="UP000331127"/>
    </source>
</evidence>
<dbReference type="EMBL" id="BLAE01000036">
    <property type="protein sequence ID" value="GES12509.1"/>
    <property type="molecule type" value="Genomic_DNA"/>
</dbReference>
<name>A0A5M3WX49_9ACTN</name>
<organism evidence="2 3">
    <name type="scientific">Acrocarpospora macrocephala</name>
    <dbReference type="NCBI Taxonomy" id="150177"/>
    <lineage>
        <taxon>Bacteria</taxon>
        <taxon>Bacillati</taxon>
        <taxon>Actinomycetota</taxon>
        <taxon>Actinomycetes</taxon>
        <taxon>Streptosporangiales</taxon>
        <taxon>Streptosporangiaceae</taxon>
        <taxon>Acrocarpospora</taxon>
    </lineage>
</organism>
<feature type="chain" id="PRO_5024280925" evidence="1">
    <location>
        <begin position="19"/>
        <end position="152"/>
    </location>
</feature>
<evidence type="ECO:0000256" key="1">
    <source>
        <dbReference type="SAM" id="SignalP"/>
    </source>
</evidence>